<evidence type="ECO:0000259" key="12">
    <source>
        <dbReference type="PROSITE" id="PS50039"/>
    </source>
</evidence>
<organism evidence="13 14">
    <name type="scientific">Huso huso</name>
    <name type="common">Beluga</name>
    <name type="synonym">Acipenser huso</name>
    <dbReference type="NCBI Taxonomy" id="61971"/>
    <lineage>
        <taxon>Eukaryota</taxon>
        <taxon>Metazoa</taxon>
        <taxon>Chordata</taxon>
        <taxon>Craniata</taxon>
        <taxon>Vertebrata</taxon>
        <taxon>Euteleostomi</taxon>
        <taxon>Actinopterygii</taxon>
        <taxon>Chondrostei</taxon>
        <taxon>Acipenseriformes</taxon>
        <taxon>Acipenseridae</taxon>
        <taxon>Huso</taxon>
    </lineage>
</organism>
<dbReference type="EMBL" id="JAHFZB010000054">
    <property type="protein sequence ID" value="KAK6466674.1"/>
    <property type="molecule type" value="Genomic_DNA"/>
</dbReference>
<keyword evidence="9 10" id="KW-0539">Nucleus</keyword>
<comment type="caution">
    <text evidence="13">The sequence shown here is derived from an EMBL/GenBank/DDBJ whole genome shotgun (WGS) entry which is preliminary data.</text>
</comment>
<dbReference type="InterPro" id="IPR036390">
    <property type="entry name" value="WH_DNA-bd_sf"/>
</dbReference>
<dbReference type="PANTHER" id="PTHR45796:SF2">
    <property type="entry name" value="FORKHEAD BOX P3"/>
    <property type="match status" value="1"/>
</dbReference>
<evidence type="ECO:0000256" key="7">
    <source>
        <dbReference type="ARBA" id="ARBA00023125"/>
    </source>
</evidence>
<evidence type="ECO:0000256" key="8">
    <source>
        <dbReference type="ARBA" id="ARBA00023163"/>
    </source>
</evidence>
<feature type="domain" description="Fork-head" evidence="12">
    <location>
        <begin position="334"/>
        <end position="420"/>
    </location>
</feature>
<proteinExistence type="predicted"/>
<evidence type="ECO:0000256" key="9">
    <source>
        <dbReference type="ARBA" id="ARBA00023242"/>
    </source>
</evidence>
<dbReference type="PROSITE" id="PS00028">
    <property type="entry name" value="ZINC_FINGER_C2H2_1"/>
    <property type="match status" value="1"/>
</dbReference>
<gene>
    <name evidence="13" type="ORF">HHUSO_G35956</name>
</gene>
<keyword evidence="14" id="KW-1185">Reference proteome</keyword>
<evidence type="ECO:0000256" key="4">
    <source>
        <dbReference type="ARBA" id="ARBA00022771"/>
    </source>
</evidence>
<dbReference type="Pfam" id="PF00250">
    <property type="entry name" value="Forkhead"/>
    <property type="match status" value="1"/>
</dbReference>
<dbReference type="Pfam" id="PF16159">
    <property type="entry name" value="FOXP-CC"/>
    <property type="match status" value="1"/>
</dbReference>
<dbReference type="SMART" id="SM00339">
    <property type="entry name" value="FH"/>
    <property type="match status" value="1"/>
</dbReference>
<keyword evidence="7 10" id="KW-0238">DNA-binding</keyword>
<dbReference type="Proteomes" id="UP001369086">
    <property type="component" value="Unassembled WGS sequence"/>
</dbReference>
<dbReference type="InterPro" id="IPR032354">
    <property type="entry name" value="FOXP-CC"/>
</dbReference>
<feature type="compositionally biased region" description="Low complexity" evidence="11">
    <location>
        <begin position="127"/>
        <end position="136"/>
    </location>
</feature>
<dbReference type="PANTHER" id="PTHR45796">
    <property type="entry name" value="FORKHEAD BOX P, ISOFORM C"/>
    <property type="match status" value="1"/>
</dbReference>
<dbReference type="InterPro" id="IPR030456">
    <property type="entry name" value="TF_fork_head_CS_2"/>
</dbReference>
<keyword evidence="2" id="KW-0678">Repressor</keyword>
<accession>A0ABR0Y252</accession>
<sequence>MPGSEAVAQGSSASSRGQQVARGGERPNRSTPQPGEHSPHEPPNQSTNQIHFPVMMVSPRATLISSSHLQALILQQCAGDPLRKQLLQLAQQRPSVLRGGGRQNQPLCPLQPGASPASSLAQPCQNSSPAQSSDSSLCKSEPGGSRSAPSPHHGASARSSPTPRRLSPAVQTARNHSPTQKVSEAPNTLFVSGLCKWPGCEEVFEEYGQFIKHLHRDHSPDEKSLAQWRVQKEVVLQLENQVGACLSQSRTEHKVSPSTHSEPSEHSQKMREASENSFSAHGFPLSQPRLQERSSANHKEAVEVGRHGYWHLPTIPFMPEMVPSMDYYKYSNIRPPFTYASLIRWAILESPDKQLTLNEIYHWFMNMFAFFRFNTATWKNAVRHNLSLHKCFVRVEGGKGAVWTVDETEFQRRRGQKFNRDQDVKWLGPYAYLCPQEPWSVSQPGSS</sequence>
<feature type="DNA-binding region" description="Fork-head" evidence="10">
    <location>
        <begin position="334"/>
        <end position="420"/>
    </location>
</feature>
<name>A0ABR0Y252_HUSHU</name>
<feature type="region of interest" description="Disordered" evidence="11">
    <location>
        <begin position="97"/>
        <end position="184"/>
    </location>
</feature>
<dbReference type="InterPro" id="IPR036388">
    <property type="entry name" value="WH-like_DNA-bd_sf"/>
</dbReference>
<keyword evidence="3" id="KW-0479">Metal-binding</keyword>
<evidence type="ECO:0000256" key="2">
    <source>
        <dbReference type="ARBA" id="ARBA00022491"/>
    </source>
</evidence>
<evidence type="ECO:0000256" key="5">
    <source>
        <dbReference type="ARBA" id="ARBA00022833"/>
    </source>
</evidence>
<evidence type="ECO:0000313" key="14">
    <source>
        <dbReference type="Proteomes" id="UP001369086"/>
    </source>
</evidence>
<evidence type="ECO:0000256" key="3">
    <source>
        <dbReference type="ARBA" id="ARBA00022723"/>
    </source>
</evidence>
<dbReference type="SUPFAM" id="SSF46785">
    <property type="entry name" value="Winged helix' DNA-binding domain"/>
    <property type="match status" value="1"/>
</dbReference>
<keyword evidence="8" id="KW-0804">Transcription</keyword>
<evidence type="ECO:0000256" key="11">
    <source>
        <dbReference type="SAM" id="MobiDB-lite"/>
    </source>
</evidence>
<keyword evidence="6" id="KW-0805">Transcription regulation</keyword>
<dbReference type="InterPro" id="IPR013087">
    <property type="entry name" value="Znf_C2H2_type"/>
</dbReference>
<evidence type="ECO:0000313" key="13">
    <source>
        <dbReference type="EMBL" id="KAK6466674.1"/>
    </source>
</evidence>
<dbReference type="InterPro" id="IPR047413">
    <property type="entry name" value="FH_FOXP3"/>
</dbReference>
<dbReference type="Gene3D" id="1.20.5.340">
    <property type="match status" value="1"/>
</dbReference>
<dbReference type="InterPro" id="IPR001766">
    <property type="entry name" value="Fork_head_dom"/>
</dbReference>
<dbReference type="PRINTS" id="PR00053">
    <property type="entry name" value="FORKHEAD"/>
</dbReference>
<keyword evidence="5" id="KW-0862">Zinc</keyword>
<dbReference type="PROSITE" id="PS50039">
    <property type="entry name" value="FORK_HEAD_3"/>
    <property type="match status" value="1"/>
</dbReference>
<dbReference type="CDD" id="cd20066">
    <property type="entry name" value="FH_FOXP3"/>
    <property type="match status" value="1"/>
</dbReference>
<feature type="compositionally biased region" description="Polar residues" evidence="11">
    <location>
        <begin position="116"/>
        <end position="126"/>
    </location>
</feature>
<dbReference type="PROSITE" id="PS00658">
    <property type="entry name" value="FORK_HEAD_2"/>
    <property type="match status" value="1"/>
</dbReference>
<feature type="compositionally biased region" description="Low complexity" evidence="11">
    <location>
        <begin position="1"/>
        <end position="22"/>
    </location>
</feature>
<comment type="subcellular location">
    <subcellularLocation>
        <location evidence="1 10">Nucleus</location>
    </subcellularLocation>
</comment>
<feature type="region of interest" description="Disordered" evidence="11">
    <location>
        <begin position="1"/>
        <end position="48"/>
    </location>
</feature>
<keyword evidence="4" id="KW-0863">Zinc-finger</keyword>
<dbReference type="Gene3D" id="1.10.10.10">
    <property type="entry name" value="Winged helix-like DNA-binding domain superfamily/Winged helix DNA-binding domain"/>
    <property type="match status" value="1"/>
</dbReference>
<protein>
    <submittedName>
        <fullName evidence="13">Forkhead box protein P3-like</fullName>
    </submittedName>
</protein>
<evidence type="ECO:0000256" key="6">
    <source>
        <dbReference type="ARBA" id="ARBA00023015"/>
    </source>
</evidence>
<feature type="compositionally biased region" description="Polar residues" evidence="11">
    <location>
        <begin position="169"/>
        <end position="184"/>
    </location>
</feature>
<feature type="region of interest" description="Disordered" evidence="11">
    <location>
        <begin position="247"/>
        <end position="279"/>
    </location>
</feature>
<reference evidence="13 14" key="1">
    <citation type="submission" date="2021-05" db="EMBL/GenBank/DDBJ databases">
        <authorList>
            <person name="Zahm M."/>
            <person name="Klopp C."/>
            <person name="Cabau C."/>
            <person name="Kuhl H."/>
            <person name="Suciu R."/>
            <person name="Ciorpac M."/>
            <person name="Holostenco D."/>
            <person name="Gessner J."/>
            <person name="Wuertz S."/>
            <person name="Hohne C."/>
            <person name="Stock M."/>
            <person name="Gislard M."/>
            <person name="Lluch J."/>
            <person name="Milhes M."/>
            <person name="Lampietro C."/>
            <person name="Lopez Roques C."/>
            <person name="Donnadieu C."/>
            <person name="Du K."/>
            <person name="Schartl M."/>
            <person name="Guiguen Y."/>
        </authorList>
    </citation>
    <scope>NUCLEOTIDE SEQUENCE [LARGE SCALE GENOMIC DNA]</scope>
    <source>
        <strain evidence="13">Hh-F2</strain>
        <tissue evidence="13">Blood</tissue>
    </source>
</reference>
<evidence type="ECO:0000256" key="1">
    <source>
        <dbReference type="ARBA" id="ARBA00004123"/>
    </source>
</evidence>
<dbReference type="InterPro" id="IPR050998">
    <property type="entry name" value="FOXP"/>
</dbReference>
<evidence type="ECO:0000256" key="10">
    <source>
        <dbReference type="PROSITE-ProRule" id="PRU00089"/>
    </source>
</evidence>
<feature type="compositionally biased region" description="Basic and acidic residues" evidence="11">
    <location>
        <begin position="262"/>
        <end position="274"/>
    </location>
</feature>